<keyword evidence="3" id="KW-1185">Reference proteome</keyword>
<dbReference type="AlphaFoldDB" id="A0A485K7Z7"/>
<accession>A0A485K7Z7</accession>
<sequence>MSPVSAVLCSSELLSLVCRYQSGLYEDMIPFRALDGYHKHFRPLTFDPAAMTNLRACLRPWLRQHGHTRLHCLWSSPNARTAAVLLYAMYFGDLALVRALAHHLPTYGQPTPKNFPLIEVAAKGGSLPVFDYLSGLGYRHPVLYLSGNEIPLWNCHDAISSAEFYSSLPPEPLRVALNAAIQDVDVDQLELLLPQCHAYMQLQALVRAVHYSATPCVRALHAAGVRLECVDELAYPARMGQFDILEFMLDHDDTHTRVDMLSASLNGAVGSHDVDLVRQVLNLTVADEAVVEPRHLTFAFDSNSVEIVQVLWERRRLRQWRDDAASTWTKEYPKWLRRATQHGWLELMQCLVTKDDQNAFDWTKVAYDAARARQTPIVKWLVESGMVCPDVPTLEQLMVEATGLSQSHLKASTMDILSFVKSLLPPTYRLPTSFVEEAATNEAHVFQFFMDLWWPTQDLETRASVGEACLLAAAAAVKQKNVKLLVSDFHIGVTSAVVDAAKQSRSSKNLIAHLESCCIE</sequence>
<name>A0A485K7Z7_9STRA</name>
<reference evidence="1" key="2">
    <citation type="submission" date="2019-06" db="EMBL/GenBank/DDBJ databases">
        <title>Genomics analysis of Aphanomyces spp. identifies a new class of oomycete effector associated with host adaptation.</title>
        <authorList>
            <person name="Gaulin E."/>
        </authorList>
    </citation>
    <scope>NUCLEOTIDE SEQUENCE</scope>
    <source>
        <strain evidence="1">CBS 578.67</strain>
    </source>
</reference>
<dbReference type="PANTHER" id="PTHR46586">
    <property type="entry name" value="ANKYRIN REPEAT-CONTAINING PROTEIN"/>
    <property type="match status" value="1"/>
</dbReference>
<dbReference type="EMBL" id="CAADRA010000341">
    <property type="protein sequence ID" value="VFT79803.1"/>
    <property type="molecule type" value="Genomic_DNA"/>
</dbReference>
<dbReference type="EMBL" id="VJMH01000341">
    <property type="protein sequence ID" value="KAF0716891.1"/>
    <property type="molecule type" value="Genomic_DNA"/>
</dbReference>
<proteinExistence type="predicted"/>
<dbReference type="InterPro" id="IPR052050">
    <property type="entry name" value="SecEffector_AnkRepeat"/>
</dbReference>
<dbReference type="PANTHER" id="PTHR46586:SF3">
    <property type="entry name" value="ANKYRIN REPEAT-CONTAINING PROTEIN"/>
    <property type="match status" value="1"/>
</dbReference>
<dbReference type="InterPro" id="IPR036770">
    <property type="entry name" value="Ankyrin_rpt-contain_sf"/>
</dbReference>
<dbReference type="Gene3D" id="1.25.40.20">
    <property type="entry name" value="Ankyrin repeat-containing domain"/>
    <property type="match status" value="1"/>
</dbReference>
<evidence type="ECO:0000313" key="2">
    <source>
        <dbReference type="EMBL" id="VFT79803.1"/>
    </source>
</evidence>
<evidence type="ECO:0000313" key="1">
    <source>
        <dbReference type="EMBL" id="KAF0716891.1"/>
    </source>
</evidence>
<evidence type="ECO:0000313" key="3">
    <source>
        <dbReference type="Proteomes" id="UP000332933"/>
    </source>
</evidence>
<reference evidence="2 3" key="1">
    <citation type="submission" date="2019-03" db="EMBL/GenBank/DDBJ databases">
        <authorList>
            <person name="Gaulin E."/>
            <person name="Dumas B."/>
        </authorList>
    </citation>
    <scope>NUCLEOTIDE SEQUENCE [LARGE SCALE GENOMIC DNA]</scope>
    <source>
        <strain evidence="2">CBS 568.67</strain>
    </source>
</reference>
<dbReference type="SUPFAM" id="SSF48403">
    <property type="entry name" value="Ankyrin repeat"/>
    <property type="match status" value="1"/>
</dbReference>
<protein>
    <submittedName>
        <fullName evidence="2">Aste57867_2607 protein</fullName>
    </submittedName>
</protein>
<organism evidence="2 3">
    <name type="scientific">Aphanomyces stellatus</name>
    <dbReference type="NCBI Taxonomy" id="120398"/>
    <lineage>
        <taxon>Eukaryota</taxon>
        <taxon>Sar</taxon>
        <taxon>Stramenopiles</taxon>
        <taxon>Oomycota</taxon>
        <taxon>Saprolegniomycetes</taxon>
        <taxon>Saprolegniales</taxon>
        <taxon>Verrucalvaceae</taxon>
        <taxon>Aphanomyces</taxon>
    </lineage>
</organism>
<gene>
    <name evidence="2" type="primary">Aste57867_2607</name>
    <name evidence="1" type="ORF">As57867_002600</name>
    <name evidence="2" type="ORF">ASTE57867_2607</name>
</gene>
<dbReference type="Proteomes" id="UP000332933">
    <property type="component" value="Unassembled WGS sequence"/>
</dbReference>